<keyword evidence="2" id="KW-1185">Reference proteome</keyword>
<dbReference type="AlphaFoldDB" id="A0AAV8ZN49"/>
<dbReference type="Proteomes" id="UP001162156">
    <property type="component" value="Unassembled WGS sequence"/>
</dbReference>
<dbReference type="EMBL" id="JANEYF010001222">
    <property type="protein sequence ID" value="KAJ8965471.1"/>
    <property type="molecule type" value="Genomic_DNA"/>
</dbReference>
<sequence length="84" mass="9735">MDSRDDCEDFDPSLEPVVIINDGGIDDENFNNKDEEYETDPLSIENSEKDDLINSIGPEISIIPVKRKRPQIKIRLFEKRILPF</sequence>
<protein>
    <submittedName>
        <fullName evidence="1">Uncharacterized protein</fullName>
    </submittedName>
</protein>
<comment type="caution">
    <text evidence="1">The sequence shown here is derived from an EMBL/GenBank/DDBJ whole genome shotgun (WGS) entry which is preliminary data.</text>
</comment>
<gene>
    <name evidence="1" type="ORF">NQ314_004116</name>
</gene>
<evidence type="ECO:0000313" key="1">
    <source>
        <dbReference type="EMBL" id="KAJ8965471.1"/>
    </source>
</evidence>
<proteinExistence type="predicted"/>
<name>A0AAV8ZN49_9CUCU</name>
<evidence type="ECO:0000313" key="2">
    <source>
        <dbReference type="Proteomes" id="UP001162156"/>
    </source>
</evidence>
<organism evidence="1 2">
    <name type="scientific">Rhamnusium bicolor</name>
    <dbReference type="NCBI Taxonomy" id="1586634"/>
    <lineage>
        <taxon>Eukaryota</taxon>
        <taxon>Metazoa</taxon>
        <taxon>Ecdysozoa</taxon>
        <taxon>Arthropoda</taxon>
        <taxon>Hexapoda</taxon>
        <taxon>Insecta</taxon>
        <taxon>Pterygota</taxon>
        <taxon>Neoptera</taxon>
        <taxon>Endopterygota</taxon>
        <taxon>Coleoptera</taxon>
        <taxon>Polyphaga</taxon>
        <taxon>Cucujiformia</taxon>
        <taxon>Chrysomeloidea</taxon>
        <taxon>Cerambycidae</taxon>
        <taxon>Lepturinae</taxon>
        <taxon>Rhagiini</taxon>
        <taxon>Rhamnusium</taxon>
    </lineage>
</organism>
<reference evidence="1" key="1">
    <citation type="journal article" date="2023" name="Insect Mol. Biol.">
        <title>Genome sequencing provides insights into the evolution of gene families encoding plant cell wall-degrading enzymes in longhorned beetles.</title>
        <authorList>
            <person name="Shin N.R."/>
            <person name="Okamura Y."/>
            <person name="Kirsch R."/>
            <person name="Pauchet Y."/>
        </authorList>
    </citation>
    <scope>NUCLEOTIDE SEQUENCE</scope>
    <source>
        <strain evidence="1">RBIC_L_NR</strain>
    </source>
</reference>
<accession>A0AAV8ZN49</accession>